<proteinExistence type="inferred from homology"/>
<dbReference type="NCBIfam" id="TIGR03215">
    <property type="entry name" value="ac_ald_DH_ac"/>
    <property type="match status" value="1"/>
</dbReference>
<reference evidence="10" key="1">
    <citation type="journal article" date="2021" name="Genome Biol. Evol.">
        <title>A High-Quality Reference Genome for a Parasitic Bivalve with Doubly Uniparental Inheritance (Bivalvia: Unionida).</title>
        <authorList>
            <person name="Smith C.H."/>
        </authorList>
    </citation>
    <scope>NUCLEOTIDE SEQUENCE</scope>
    <source>
        <strain evidence="10">CHS0354</strain>
    </source>
</reference>
<dbReference type="SUPFAM" id="SSF89000">
    <property type="entry name" value="post-HMGL domain-like"/>
    <property type="match status" value="1"/>
</dbReference>
<keyword evidence="3" id="KW-0479">Metal-binding</keyword>
<evidence type="ECO:0000313" key="10">
    <source>
        <dbReference type="EMBL" id="KAK3604984.1"/>
    </source>
</evidence>
<evidence type="ECO:0000256" key="3">
    <source>
        <dbReference type="ARBA" id="ARBA00022723"/>
    </source>
</evidence>
<dbReference type="HAMAP" id="MF_01657">
    <property type="entry name" value="Ac_ald_DH_ac"/>
    <property type="match status" value="1"/>
</dbReference>
<evidence type="ECO:0000313" key="11">
    <source>
        <dbReference type="Proteomes" id="UP001195483"/>
    </source>
</evidence>
<dbReference type="EMBL" id="JAEAOA010000085">
    <property type="protein sequence ID" value="KAK3604984.1"/>
    <property type="molecule type" value="Genomic_DNA"/>
</dbReference>
<accession>A0AAE0T7Y6</accession>
<dbReference type="NCBIfam" id="TIGR03217">
    <property type="entry name" value="4OH_2_O_val_ald"/>
    <property type="match status" value="1"/>
</dbReference>
<evidence type="ECO:0000256" key="4">
    <source>
        <dbReference type="ARBA" id="ARBA00022797"/>
    </source>
</evidence>
<dbReference type="InterPro" id="IPR050073">
    <property type="entry name" value="2-IPM_HCS-like"/>
</dbReference>
<dbReference type="InterPro" id="IPR012425">
    <property type="entry name" value="DmpG_comm"/>
</dbReference>
<dbReference type="SUPFAM" id="SSF51735">
    <property type="entry name" value="NAD(P)-binding Rossmann-fold domains"/>
    <property type="match status" value="1"/>
</dbReference>
<feature type="domain" description="Pyruvate carboxyltransferase" evidence="9">
    <location>
        <begin position="293"/>
        <end position="545"/>
    </location>
</feature>
<gene>
    <name evidence="10" type="ORF">CHS0354_000649</name>
</gene>
<dbReference type="GO" id="GO:0008774">
    <property type="term" value="F:acetaldehyde dehydrogenase (acetylating) activity"/>
    <property type="evidence" value="ECO:0007669"/>
    <property type="project" value="InterPro"/>
</dbReference>
<dbReference type="Gene3D" id="3.20.20.70">
    <property type="entry name" value="Aldolase class I"/>
    <property type="match status" value="1"/>
</dbReference>
<dbReference type="InterPro" id="IPR036291">
    <property type="entry name" value="NAD(P)-bd_dom_sf"/>
</dbReference>
<dbReference type="GO" id="GO:0003852">
    <property type="term" value="F:2-isopropylmalate synthase activity"/>
    <property type="evidence" value="ECO:0007669"/>
    <property type="project" value="TreeGrafter"/>
</dbReference>
<protein>
    <recommendedName>
        <fullName evidence="8">4-hydroxy-2-oxohexanoate aldolase</fullName>
        <ecNumber evidence="7">4.1.3.43</ecNumber>
    </recommendedName>
</protein>
<evidence type="ECO:0000256" key="7">
    <source>
        <dbReference type="ARBA" id="ARBA00023622"/>
    </source>
</evidence>
<dbReference type="Pfam" id="PF00682">
    <property type="entry name" value="HMGL-like"/>
    <property type="match status" value="1"/>
</dbReference>
<dbReference type="InterPro" id="IPR003361">
    <property type="entry name" value="Acetaldehyde_dehydrogenase"/>
</dbReference>
<dbReference type="PROSITE" id="PS50991">
    <property type="entry name" value="PYR_CT"/>
    <property type="match status" value="1"/>
</dbReference>
<dbReference type="InterPro" id="IPR017629">
    <property type="entry name" value="4OH_2_O-val_aldolase"/>
</dbReference>
<dbReference type="Pfam" id="PF09290">
    <property type="entry name" value="AcetDehyd-dimer"/>
    <property type="match status" value="1"/>
</dbReference>
<comment type="caution">
    <text evidence="10">The sequence shown here is derived from an EMBL/GenBank/DDBJ whole genome shotgun (WGS) entry which is preliminary data.</text>
</comment>
<dbReference type="AlphaFoldDB" id="A0AAE0T7Y6"/>
<comment type="similarity">
    <text evidence="2">Belongs to the acetaldehyde dehydrogenase family.</text>
</comment>
<dbReference type="GO" id="GO:0046872">
    <property type="term" value="F:metal ion binding"/>
    <property type="evidence" value="ECO:0007669"/>
    <property type="project" value="UniProtKB-KW"/>
</dbReference>
<dbReference type="InterPro" id="IPR015426">
    <property type="entry name" value="Acetylaldehyde_DH_C"/>
</dbReference>
<dbReference type="Proteomes" id="UP001195483">
    <property type="component" value="Unassembled WGS sequence"/>
</dbReference>
<dbReference type="CDD" id="cd23933">
    <property type="entry name" value="ALDH_C"/>
    <property type="match status" value="1"/>
</dbReference>
<name>A0AAE0T7Y6_9BIVA</name>
<dbReference type="PANTHER" id="PTHR10277:SF9">
    <property type="entry name" value="2-ISOPROPYLMALATE SYNTHASE 1, CHLOROPLASTIC-RELATED"/>
    <property type="match status" value="1"/>
</dbReference>
<comment type="similarity">
    <text evidence="1">Belongs to the 4-hydroxy-2-oxovalerate aldolase family.</text>
</comment>
<evidence type="ECO:0000256" key="8">
    <source>
        <dbReference type="ARBA" id="ARBA00023631"/>
    </source>
</evidence>
<dbReference type="NCBIfam" id="NF006049">
    <property type="entry name" value="PRK08195.1"/>
    <property type="match status" value="1"/>
</dbReference>
<dbReference type="SUPFAM" id="SSF55347">
    <property type="entry name" value="Glyceraldehyde-3-phosphate dehydrogenase-like, C-terminal domain"/>
    <property type="match status" value="1"/>
</dbReference>
<keyword evidence="5" id="KW-0520">NAD</keyword>
<dbReference type="PANTHER" id="PTHR10277">
    <property type="entry name" value="HOMOCITRATE SYNTHASE-RELATED"/>
    <property type="match status" value="1"/>
</dbReference>
<keyword evidence="6" id="KW-0456">Lyase</keyword>
<evidence type="ECO:0000259" key="9">
    <source>
        <dbReference type="PROSITE" id="PS50991"/>
    </source>
</evidence>
<keyword evidence="4" id="KW-0058">Aromatic hydrocarbons catabolism</keyword>
<evidence type="ECO:0000256" key="5">
    <source>
        <dbReference type="ARBA" id="ARBA00023027"/>
    </source>
</evidence>
<dbReference type="SMART" id="SM00859">
    <property type="entry name" value="Semialdhyde_dh"/>
    <property type="match status" value="1"/>
</dbReference>
<dbReference type="Gene3D" id="3.30.360.10">
    <property type="entry name" value="Dihydrodipicolinate Reductase, domain 2"/>
    <property type="match status" value="1"/>
</dbReference>
<dbReference type="Gene3D" id="1.10.8.60">
    <property type="match status" value="1"/>
</dbReference>
<dbReference type="InterPro" id="IPR013785">
    <property type="entry name" value="Aldolase_TIM"/>
</dbReference>
<dbReference type="InterPro" id="IPR000891">
    <property type="entry name" value="PYR_CT"/>
</dbReference>
<dbReference type="NCBIfam" id="NF006157">
    <property type="entry name" value="PRK08300.1"/>
    <property type="match status" value="1"/>
</dbReference>
<dbReference type="GO" id="GO:0009098">
    <property type="term" value="P:L-leucine biosynthetic process"/>
    <property type="evidence" value="ECO:0007669"/>
    <property type="project" value="TreeGrafter"/>
</dbReference>
<evidence type="ECO:0000256" key="6">
    <source>
        <dbReference type="ARBA" id="ARBA00023239"/>
    </source>
</evidence>
<dbReference type="SUPFAM" id="SSF51569">
    <property type="entry name" value="Aldolase"/>
    <property type="match status" value="1"/>
</dbReference>
<dbReference type="GO" id="GO:0008701">
    <property type="term" value="F:4-hydroxy-2-oxovalerate aldolase activity"/>
    <property type="evidence" value="ECO:0007669"/>
    <property type="project" value="InterPro"/>
</dbReference>
<evidence type="ECO:0000256" key="2">
    <source>
        <dbReference type="ARBA" id="ARBA00009244"/>
    </source>
</evidence>
<sequence>MTYCAVIGSGNIGTDLMIKILRRSKTLELKAFVGIDEKSDGLQKAARLGIPITHEGVLGLTKMKDWDKIEIIFDATSAKAHVANYEVIKKYPNKKMVDLTPAAIGPYIVPAVNLAFAPKNLDNVNMVTCGGQATIPMVAAVSQVAKVHYAEIIASVASKSAGPGTRSNVDEFTETTARAVEKIGGATRGKAIVILNPAEPPIIMRDTIYTLSDFIETKKIQDSIHSMIAKVQAYVPGYRLKNILFEEIHPEQAVEIEGIGKHLQLEKELKANYNIGTNYYNYNLNVIHKMKELYIQDVTLRDGMHPLRHQFTISQVQQIAKELDEAGVDAIEVTHGDGLTGSSFNYGFGKQTDWEWIAAAKEVIKRAQLTILLIPGIGTIRDLKQANQLGATSVRVATHCTEADISAQHISAARNLDMDVSGFLMMAHLNSPQGLVEQAKLMESYGAKCVYVTDSAGALTMNDVRERVRAIRQALKPETQVGIHCHNNLGLGIANTLIGIEEGAYRADASLTGLGAGAGNAILEVLIAVLLKMNYPLKCNLFKLMDVADDMVRPLQERPVRLDRETLSLGYAGVYSSFLLHAERAAKKFNLDAREILLELGKRKMVGGQEDMIMDVAMDLKK</sequence>
<reference evidence="10" key="3">
    <citation type="submission" date="2023-05" db="EMBL/GenBank/DDBJ databases">
        <authorList>
            <person name="Smith C.H."/>
        </authorList>
    </citation>
    <scope>NUCLEOTIDE SEQUENCE</scope>
    <source>
        <strain evidence="10">CHS0354</strain>
        <tissue evidence="10">Mantle</tissue>
    </source>
</reference>
<dbReference type="HAMAP" id="MF_01656">
    <property type="entry name" value="HOA"/>
    <property type="match status" value="1"/>
</dbReference>
<dbReference type="InterPro" id="IPR035685">
    <property type="entry name" value="DRE_TIM_HOA"/>
</dbReference>
<organism evidence="10 11">
    <name type="scientific">Potamilus streckersoni</name>
    <dbReference type="NCBI Taxonomy" id="2493646"/>
    <lineage>
        <taxon>Eukaryota</taxon>
        <taxon>Metazoa</taxon>
        <taxon>Spiralia</taxon>
        <taxon>Lophotrochozoa</taxon>
        <taxon>Mollusca</taxon>
        <taxon>Bivalvia</taxon>
        <taxon>Autobranchia</taxon>
        <taxon>Heteroconchia</taxon>
        <taxon>Palaeoheterodonta</taxon>
        <taxon>Unionida</taxon>
        <taxon>Unionoidea</taxon>
        <taxon>Unionidae</taxon>
        <taxon>Ambleminae</taxon>
        <taxon>Lampsilini</taxon>
        <taxon>Potamilus</taxon>
    </lineage>
</organism>
<dbReference type="EC" id="4.1.3.43" evidence="7"/>
<dbReference type="InterPro" id="IPR000534">
    <property type="entry name" value="Semialdehyde_DH_NAD-bd"/>
</dbReference>
<evidence type="ECO:0000256" key="1">
    <source>
        <dbReference type="ARBA" id="ARBA00008944"/>
    </source>
</evidence>
<dbReference type="CDD" id="cd07943">
    <property type="entry name" value="DRE_TIM_HOA"/>
    <property type="match status" value="1"/>
</dbReference>
<reference evidence="10" key="2">
    <citation type="journal article" date="2021" name="Genome Biol. Evol.">
        <title>Developing a high-quality reference genome for a parasitic bivalve with doubly uniparental inheritance (Bivalvia: Unionida).</title>
        <authorList>
            <person name="Smith C.H."/>
        </authorList>
    </citation>
    <scope>NUCLEOTIDE SEQUENCE</scope>
    <source>
        <strain evidence="10">CHS0354</strain>
        <tissue evidence="10">Mantle</tissue>
    </source>
</reference>
<keyword evidence="11" id="KW-1185">Reference proteome</keyword>
<dbReference type="GO" id="GO:0051287">
    <property type="term" value="F:NAD binding"/>
    <property type="evidence" value="ECO:0007669"/>
    <property type="project" value="InterPro"/>
</dbReference>
<dbReference type="Pfam" id="PF07836">
    <property type="entry name" value="DmpG_comm"/>
    <property type="match status" value="1"/>
</dbReference>
<dbReference type="Gene3D" id="3.40.50.720">
    <property type="entry name" value="NAD(P)-binding Rossmann-like Domain"/>
    <property type="match status" value="1"/>
</dbReference>